<keyword evidence="2" id="KW-1133">Transmembrane helix</keyword>
<gene>
    <name evidence="3" type="ORF">LSTR_LSTR009943</name>
</gene>
<protein>
    <submittedName>
        <fullName evidence="3">Uncharacterized protein</fullName>
    </submittedName>
</protein>
<name>A0A482XHC3_LAOST</name>
<feature type="compositionally biased region" description="Basic and acidic residues" evidence="1">
    <location>
        <begin position="319"/>
        <end position="356"/>
    </location>
</feature>
<feature type="transmembrane region" description="Helical" evidence="2">
    <location>
        <begin position="35"/>
        <end position="59"/>
    </location>
</feature>
<organism evidence="3 4">
    <name type="scientific">Laodelphax striatellus</name>
    <name type="common">Small brown planthopper</name>
    <name type="synonym">Delphax striatella</name>
    <dbReference type="NCBI Taxonomy" id="195883"/>
    <lineage>
        <taxon>Eukaryota</taxon>
        <taxon>Metazoa</taxon>
        <taxon>Ecdysozoa</taxon>
        <taxon>Arthropoda</taxon>
        <taxon>Hexapoda</taxon>
        <taxon>Insecta</taxon>
        <taxon>Pterygota</taxon>
        <taxon>Neoptera</taxon>
        <taxon>Paraneoptera</taxon>
        <taxon>Hemiptera</taxon>
        <taxon>Auchenorrhyncha</taxon>
        <taxon>Fulgoroidea</taxon>
        <taxon>Delphacidae</taxon>
        <taxon>Criomorphinae</taxon>
        <taxon>Laodelphax</taxon>
    </lineage>
</organism>
<keyword evidence="4" id="KW-1185">Reference proteome</keyword>
<feature type="region of interest" description="Disordered" evidence="1">
    <location>
        <begin position="197"/>
        <end position="356"/>
    </location>
</feature>
<feature type="transmembrane region" description="Helical" evidence="2">
    <location>
        <begin position="71"/>
        <end position="93"/>
    </location>
</feature>
<keyword evidence="2" id="KW-0812">Transmembrane</keyword>
<proteinExistence type="predicted"/>
<feature type="transmembrane region" description="Helical" evidence="2">
    <location>
        <begin position="105"/>
        <end position="127"/>
    </location>
</feature>
<reference evidence="3 4" key="1">
    <citation type="journal article" date="2017" name="Gigascience">
        <title>Genome sequence of the small brown planthopper, Laodelphax striatellus.</title>
        <authorList>
            <person name="Zhu J."/>
            <person name="Jiang F."/>
            <person name="Wang X."/>
            <person name="Yang P."/>
            <person name="Bao Y."/>
            <person name="Zhao W."/>
            <person name="Wang W."/>
            <person name="Lu H."/>
            <person name="Wang Q."/>
            <person name="Cui N."/>
            <person name="Li J."/>
            <person name="Chen X."/>
            <person name="Luo L."/>
            <person name="Yu J."/>
            <person name="Kang L."/>
            <person name="Cui F."/>
        </authorList>
    </citation>
    <scope>NUCLEOTIDE SEQUENCE [LARGE SCALE GENOMIC DNA]</scope>
    <source>
        <strain evidence="3">Lst14</strain>
    </source>
</reference>
<sequence>MKLPKQEFKIMTRIKLIQFWTCFTGIVLTHPRNMYVWSVFWGVMLMYLPMVVGVFEIIMLRIHTFKDYGQLIFHVFVCVLWQLGFALLAYLWATEDNLTTLGHALFYMNAFLGILFLLEIAIFVHVVRARINFLKRIDNEIDEREQQKAEEEAATTRSSVLLTRSTEFVSRETILEKEKRELIQSIKVRLENEMKMRDSEEIDSGKFRTPRSNEGEIYSEQIPRTPKPAEEEPSTSKTNDKISVEESTTTKGDDNKIESPHTSKTGGENSTEDPLAETDGKSFLEDKQKSFVGDHRATMENFVEYQDIRETETESVAEENLKDECVNENSKPEVEENTGKEPPTDEYSKDQDRQPT</sequence>
<feature type="compositionally biased region" description="Basic and acidic residues" evidence="1">
    <location>
        <begin position="278"/>
        <end position="298"/>
    </location>
</feature>
<dbReference type="InParanoid" id="A0A482XHC3"/>
<dbReference type="Proteomes" id="UP000291343">
    <property type="component" value="Unassembled WGS sequence"/>
</dbReference>
<accession>A0A482XHC3</accession>
<feature type="compositionally biased region" description="Basic and acidic residues" evidence="1">
    <location>
        <begin position="251"/>
        <end position="261"/>
    </location>
</feature>
<evidence type="ECO:0000313" key="3">
    <source>
        <dbReference type="EMBL" id="RZF45172.1"/>
    </source>
</evidence>
<evidence type="ECO:0000256" key="2">
    <source>
        <dbReference type="SAM" id="Phobius"/>
    </source>
</evidence>
<evidence type="ECO:0000313" key="4">
    <source>
        <dbReference type="Proteomes" id="UP000291343"/>
    </source>
</evidence>
<feature type="compositionally biased region" description="Basic and acidic residues" evidence="1">
    <location>
        <begin position="197"/>
        <end position="214"/>
    </location>
</feature>
<dbReference type="AlphaFoldDB" id="A0A482XHC3"/>
<keyword evidence="2" id="KW-0472">Membrane</keyword>
<dbReference type="EMBL" id="QKKF02009716">
    <property type="protein sequence ID" value="RZF45172.1"/>
    <property type="molecule type" value="Genomic_DNA"/>
</dbReference>
<evidence type="ECO:0000256" key="1">
    <source>
        <dbReference type="SAM" id="MobiDB-lite"/>
    </source>
</evidence>
<comment type="caution">
    <text evidence="3">The sequence shown here is derived from an EMBL/GenBank/DDBJ whole genome shotgun (WGS) entry which is preliminary data.</text>
</comment>